<dbReference type="GO" id="GO:0031012">
    <property type="term" value="C:extracellular matrix"/>
    <property type="evidence" value="ECO:0007669"/>
    <property type="project" value="TreeGrafter"/>
</dbReference>
<dbReference type="GO" id="GO:0007508">
    <property type="term" value="P:larval heart development"/>
    <property type="evidence" value="ECO:0007669"/>
    <property type="project" value="TreeGrafter"/>
</dbReference>
<evidence type="ECO:0000313" key="3">
    <source>
        <dbReference type="Proteomes" id="UP000580250"/>
    </source>
</evidence>
<dbReference type="InterPro" id="IPR005135">
    <property type="entry name" value="Endo/exonuclease/phosphatase"/>
</dbReference>
<name>A0A6V7V529_MELEN</name>
<dbReference type="GO" id="GO:0003824">
    <property type="term" value="F:catalytic activity"/>
    <property type="evidence" value="ECO:0007669"/>
    <property type="project" value="InterPro"/>
</dbReference>
<feature type="domain" description="Endonuclease/exonuclease/phosphatase" evidence="1">
    <location>
        <begin position="158"/>
        <end position="266"/>
    </location>
</feature>
<dbReference type="Gene3D" id="3.60.10.10">
    <property type="entry name" value="Endonuclease/exonuclease/phosphatase"/>
    <property type="match status" value="1"/>
</dbReference>
<dbReference type="OrthoDB" id="10072198at2759"/>
<protein>
    <recommendedName>
        <fullName evidence="1">Endonuclease/exonuclease/phosphatase domain-containing protein</fullName>
    </recommendedName>
</protein>
<dbReference type="Pfam" id="PF14529">
    <property type="entry name" value="Exo_endo_phos_2"/>
    <property type="match status" value="1"/>
</dbReference>
<dbReference type="Proteomes" id="UP000580250">
    <property type="component" value="Unassembled WGS sequence"/>
</dbReference>
<dbReference type="InterPro" id="IPR036691">
    <property type="entry name" value="Endo/exonu/phosph_ase_sf"/>
</dbReference>
<comment type="caution">
    <text evidence="2">The sequence shown here is derived from an EMBL/GenBank/DDBJ whole genome shotgun (WGS) entry which is preliminary data.</text>
</comment>
<dbReference type="EMBL" id="CAJEWN010000160">
    <property type="protein sequence ID" value="CAD2169906.1"/>
    <property type="molecule type" value="Genomic_DNA"/>
</dbReference>
<evidence type="ECO:0000313" key="2">
    <source>
        <dbReference type="EMBL" id="CAD2169906.1"/>
    </source>
</evidence>
<sequence>MGETKLFMGNSFSNYQKNQLLPHTSIFSPITLTSAHFKGAIQNTHNNNSKHDLKSILFNSRSLINKINEFKNFILLNSFDIICITETWIRDNLIHTNELTFNGIFSVFACNRTTKTRGGGVLILIKNPIKAVEIHKEAQSGYEIIIIDIIKKGFNNVRLICIYFPPNLKNTSNVKLIKTLTKYYTNNTIICGDLNKPKIIWKEYVSSIANDTLFLDFLINFGYKQLISAPTHISGSILDLIITNKDNLIKEIHIDKGFSNSDHFSIRFHINISKDHNTINQYRNLNIENINRIKPILAYYLGFNEISPNIENTINEKFNNFFNLVQSITDQYIPFISIKDKSGFKYPNYIKKSIKDKQNLF</sequence>
<dbReference type="SUPFAM" id="SSF56219">
    <property type="entry name" value="DNase I-like"/>
    <property type="match status" value="1"/>
</dbReference>
<dbReference type="PANTHER" id="PTHR33395">
    <property type="entry name" value="TRANSCRIPTASE, PUTATIVE-RELATED-RELATED"/>
    <property type="match status" value="1"/>
</dbReference>
<dbReference type="PANTHER" id="PTHR33395:SF22">
    <property type="entry name" value="REVERSE TRANSCRIPTASE DOMAIN-CONTAINING PROTEIN"/>
    <property type="match status" value="1"/>
</dbReference>
<dbReference type="GO" id="GO:0061343">
    <property type="term" value="P:cell adhesion involved in heart morphogenesis"/>
    <property type="evidence" value="ECO:0007669"/>
    <property type="project" value="TreeGrafter"/>
</dbReference>
<dbReference type="AlphaFoldDB" id="A0A6V7V529"/>
<organism evidence="2 3">
    <name type="scientific">Meloidogyne enterolobii</name>
    <name type="common">Root-knot nematode worm</name>
    <name type="synonym">Meloidogyne mayaguensis</name>
    <dbReference type="NCBI Taxonomy" id="390850"/>
    <lineage>
        <taxon>Eukaryota</taxon>
        <taxon>Metazoa</taxon>
        <taxon>Ecdysozoa</taxon>
        <taxon>Nematoda</taxon>
        <taxon>Chromadorea</taxon>
        <taxon>Rhabditida</taxon>
        <taxon>Tylenchina</taxon>
        <taxon>Tylenchomorpha</taxon>
        <taxon>Tylenchoidea</taxon>
        <taxon>Meloidogynidae</taxon>
        <taxon>Meloidogyninae</taxon>
        <taxon>Meloidogyne</taxon>
    </lineage>
</organism>
<proteinExistence type="predicted"/>
<gene>
    <name evidence="2" type="ORF">MENT_LOCUS21270</name>
</gene>
<accession>A0A6V7V529</accession>
<evidence type="ECO:0000259" key="1">
    <source>
        <dbReference type="Pfam" id="PF14529"/>
    </source>
</evidence>
<reference evidence="2 3" key="1">
    <citation type="submission" date="2020-08" db="EMBL/GenBank/DDBJ databases">
        <authorList>
            <person name="Koutsovoulos G."/>
            <person name="Danchin GJ E."/>
        </authorList>
    </citation>
    <scope>NUCLEOTIDE SEQUENCE [LARGE SCALE GENOMIC DNA]</scope>
</reference>